<dbReference type="GO" id="GO:0008270">
    <property type="term" value="F:zinc ion binding"/>
    <property type="evidence" value="ECO:0007669"/>
    <property type="project" value="UniProtKB-KW"/>
</dbReference>
<dbReference type="GO" id="GO:0005047">
    <property type="term" value="F:signal recognition particle binding"/>
    <property type="evidence" value="ECO:0007669"/>
    <property type="project" value="InterPro"/>
</dbReference>
<evidence type="ECO:0000313" key="17">
    <source>
        <dbReference type="Proteomes" id="UP000650833"/>
    </source>
</evidence>
<dbReference type="Pfam" id="PF16969">
    <property type="entry name" value="SRP68"/>
    <property type="match status" value="1"/>
</dbReference>
<evidence type="ECO:0000256" key="10">
    <source>
        <dbReference type="ARBA" id="ARBA00023274"/>
    </source>
</evidence>
<feature type="domain" description="RING-type" evidence="15">
    <location>
        <begin position="794"/>
        <end position="854"/>
    </location>
</feature>
<reference evidence="16" key="1">
    <citation type="submission" date="2020-12" db="EMBL/GenBank/DDBJ databases">
        <title>Metabolic potential, ecology and presence of endohyphal bacteria is reflected in genomic diversity of Mucoromycotina.</title>
        <authorList>
            <person name="Muszewska A."/>
            <person name="Okrasinska A."/>
            <person name="Steczkiewicz K."/>
            <person name="Drgas O."/>
            <person name="Orlowska M."/>
            <person name="Perlinska-Lenart U."/>
            <person name="Aleksandrzak-Piekarczyk T."/>
            <person name="Szatraj K."/>
            <person name="Zielenkiewicz U."/>
            <person name="Pilsyk S."/>
            <person name="Malc E."/>
            <person name="Mieczkowski P."/>
            <person name="Kruszewska J.S."/>
            <person name="Biernat P."/>
            <person name="Pawlowska J."/>
        </authorList>
    </citation>
    <scope>NUCLEOTIDE SEQUENCE</scope>
    <source>
        <strain evidence="16">CBS 226.32</strain>
    </source>
</reference>
<dbReference type="GO" id="GO:0030942">
    <property type="term" value="F:endoplasmic reticulum signal peptide binding"/>
    <property type="evidence" value="ECO:0007669"/>
    <property type="project" value="InterPro"/>
</dbReference>
<dbReference type="InterPro" id="IPR034652">
    <property type="entry name" value="SRP68-RBD"/>
</dbReference>
<evidence type="ECO:0000256" key="8">
    <source>
        <dbReference type="ARBA" id="ARBA00023135"/>
    </source>
</evidence>
<keyword evidence="14" id="KW-0812">Transmembrane</keyword>
<evidence type="ECO:0000256" key="13">
    <source>
        <dbReference type="PROSITE-ProRule" id="PRU00175"/>
    </source>
</evidence>
<feature type="transmembrane region" description="Helical" evidence="14">
    <location>
        <begin position="881"/>
        <end position="902"/>
    </location>
</feature>
<dbReference type="PANTHER" id="PTHR12860">
    <property type="entry name" value="SIGNAL RECOGNITION PARTICLE 68 KDA PROTEIN"/>
    <property type="match status" value="1"/>
</dbReference>
<evidence type="ECO:0000256" key="9">
    <source>
        <dbReference type="ARBA" id="ARBA00023242"/>
    </source>
</evidence>
<keyword evidence="17" id="KW-1185">Reference proteome</keyword>
<evidence type="ECO:0000259" key="15">
    <source>
        <dbReference type="PROSITE" id="PS50089"/>
    </source>
</evidence>
<dbReference type="OrthoDB" id="10255118at2759"/>
<feature type="transmembrane region" description="Helical" evidence="14">
    <location>
        <begin position="743"/>
        <end position="761"/>
    </location>
</feature>
<dbReference type="Proteomes" id="UP000650833">
    <property type="component" value="Unassembled WGS sequence"/>
</dbReference>
<evidence type="ECO:0000256" key="14">
    <source>
        <dbReference type="SAM" id="Phobius"/>
    </source>
</evidence>
<evidence type="ECO:0000313" key="16">
    <source>
        <dbReference type="EMBL" id="KAG2201164.1"/>
    </source>
</evidence>
<dbReference type="FunFam" id="1.10.3450.40:FF:000001">
    <property type="entry name" value="Signal recognition particle subunit SRP68"/>
    <property type="match status" value="1"/>
</dbReference>
<feature type="transmembrane region" description="Helical" evidence="14">
    <location>
        <begin position="622"/>
        <end position="641"/>
    </location>
</feature>
<keyword evidence="5" id="KW-0963">Cytoplasm</keyword>
<protein>
    <recommendedName>
        <fullName evidence="11">Signal recognition particle subunit SRP68</fullName>
    </recommendedName>
    <alternativeName>
        <fullName evidence="12">Signal recognition particle 68 kDa protein</fullName>
    </alternativeName>
</protein>
<evidence type="ECO:0000256" key="12">
    <source>
        <dbReference type="ARBA" id="ARBA00083741"/>
    </source>
</evidence>
<feature type="transmembrane region" description="Helical" evidence="14">
    <location>
        <begin position="710"/>
        <end position="731"/>
    </location>
</feature>
<keyword evidence="13" id="KW-0863">Zinc-finger</keyword>
<comment type="caution">
    <text evidence="16">The sequence shown here is derived from an EMBL/GenBank/DDBJ whole genome shotgun (WGS) entry which is preliminary data.</text>
</comment>
<sequence>MAEPVDITPSSSAPMSVDVLCLINESRMTYGLRHQDYQRYREYCTNRIRRLRQILKLTQSNNKTTNVRKPLPQEFNDARFLHLGVYETERAWAFAMELKQESGSSMETRQRHHLVKRLKRASQHAEALYNLCQEQTVDVRTVLDVKAYASLMKGYLYFEQQQFQEALNQFIESRTVYEKFTKINSTAEQEALSFSAIDEIDPNIRFCAYKLQLSGGQDIDGIVSKHHGPGLGQLKEQLAKIGDDKSKDQSLKTLMWRDKEFTIKNQNLAQAVFKAQDLRKAINTSDASAFDAVLSAWAEADKLAKKALKDDKEATAKVTSSRSAAATEDLNNLFTFVEYNLFGSSIERNVCLVSQVVEKSSGKKPQQAVKLYDDILKNIEYIWELPQVKDNMSLDGELNVLSLYYKGCRCVQVASAYNEMKKTQESLAIYQRGQTYVVQAKQALSQIRSFADDALLKVTDSDLADLEQTIRSGTWKSRAAWYLENGSDNVDNEQQVSQKMQQLDLNTTESLLEHLDSYPSNISPENLVDFPPKFQPVACKPFYFDLAANFVKYPEESLAARTEKSSGTGSGFWGIFGRNHAWLEGNLSDEQLGQLTPEQLENYNLQLKYNKEHKGHESQHELMAIILLFALFASQFLILWWKKKHYKSYQAVSLGGLYFFPMLFGFYAGWYRFLVFWTLFSIVNGFVMYKASRKPLEAMTPRMVYKWFTVVYNVSFVVGVVGYAIVLIAFFGIAELFSAGSEFIQVGILMLSYGLYFGVLGRDFVEICTDRMAATIGYYSKDGLPNKYLGEGICAVCGYATSDGHHATLTTDPSQRPMFSDDPVHQLTCKHVFHEKCIRGWVMIGKKDICPYCKEKVELKQFKRNPWDTQQQLYLNLLDGVRYLVVWQPIIFGAVQLAYYLFGLD</sequence>
<dbReference type="GO" id="GO:0005786">
    <property type="term" value="C:signal recognition particle, endoplasmic reticulum targeting"/>
    <property type="evidence" value="ECO:0007669"/>
    <property type="project" value="UniProtKB-KW"/>
</dbReference>
<keyword evidence="6" id="KW-0256">Endoplasmic reticulum</keyword>
<keyword evidence="13" id="KW-0862">Zinc</keyword>
<dbReference type="GO" id="GO:0008312">
    <property type="term" value="F:7S RNA binding"/>
    <property type="evidence" value="ECO:0007669"/>
    <property type="project" value="InterPro"/>
</dbReference>
<dbReference type="AlphaFoldDB" id="A0A8H7QYK2"/>
<dbReference type="InterPro" id="IPR038253">
    <property type="entry name" value="SRP68_N_sf"/>
</dbReference>
<evidence type="ECO:0000256" key="6">
    <source>
        <dbReference type="ARBA" id="ARBA00022824"/>
    </source>
</evidence>
<evidence type="ECO:0000256" key="5">
    <source>
        <dbReference type="ARBA" id="ARBA00022490"/>
    </source>
</evidence>
<dbReference type="CDD" id="cd15481">
    <property type="entry name" value="SRP68-RBD"/>
    <property type="match status" value="1"/>
</dbReference>
<comment type="subcellular location">
    <subcellularLocation>
        <location evidence="2">Cytoplasm</location>
    </subcellularLocation>
    <subcellularLocation>
        <location evidence="1">Endoplasmic reticulum</location>
    </subcellularLocation>
    <subcellularLocation>
        <location evidence="3">Nucleus</location>
        <location evidence="3">Nucleolus</location>
    </subcellularLocation>
</comment>
<dbReference type="PANTHER" id="PTHR12860:SF0">
    <property type="entry name" value="SIGNAL RECOGNITION PARTICLE SUBUNIT SRP68"/>
    <property type="match status" value="1"/>
</dbReference>
<evidence type="ECO:0000256" key="4">
    <source>
        <dbReference type="ARBA" id="ARBA00009352"/>
    </source>
</evidence>
<dbReference type="SMART" id="SM00184">
    <property type="entry name" value="RING"/>
    <property type="match status" value="1"/>
</dbReference>
<keyword evidence="10" id="KW-0687">Ribonucleoprotein</keyword>
<keyword evidence="13" id="KW-0479">Metal-binding</keyword>
<keyword evidence="14" id="KW-1133">Transmembrane helix</keyword>
<feature type="transmembrane region" description="Helical" evidence="14">
    <location>
        <begin position="648"/>
        <end position="667"/>
    </location>
</feature>
<evidence type="ECO:0000256" key="11">
    <source>
        <dbReference type="ARBA" id="ARBA00029498"/>
    </source>
</evidence>
<evidence type="ECO:0000256" key="1">
    <source>
        <dbReference type="ARBA" id="ARBA00004240"/>
    </source>
</evidence>
<keyword evidence="14" id="KW-0472">Membrane</keyword>
<proteinExistence type="inferred from homology"/>
<gene>
    <name evidence="16" type="ORF">INT46_007631</name>
</gene>
<dbReference type="InterPro" id="IPR013083">
    <property type="entry name" value="Znf_RING/FYVE/PHD"/>
</dbReference>
<keyword evidence="9" id="KW-0539">Nucleus</keyword>
<dbReference type="SUPFAM" id="SSF57850">
    <property type="entry name" value="RING/U-box"/>
    <property type="match status" value="1"/>
</dbReference>
<comment type="similarity">
    <text evidence="4">Belongs to the SRP68 family.</text>
</comment>
<dbReference type="PROSITE" id="PS50089">
    <property type="entry name" value="ZF_RING_2"/>
    <property type="match status" value="1"/>
</dbReference>
<organism evidence="16 17">
    <name type="scientific">Mucor plumbeus</name>
    <dbReference type="NCBI Taxonomy" id="97098"/>
    <lineage>
        <taxon>Eukaryota</taxon>
        <taxon>Fungi</taxon>
        <taxon>Fungi incertae sedis</taxon>
        <taxon>Mucoromycota</taxon>
        <taxon>Mucoromycotina</taxon>
        <taxon>Mucoromycetes</taxon>
        <taxon>Mucorales</taxon>
        <taxon>Mucorineae</taxon>
        <taxon>Mucoraceae</taxon>
        <taxon>Mucor</taxon>
    </lineage>
</organism>
<dbReference type="Gene3D" id="1.10.3450.40">
    <property type="entry name" value="Signal recognition particle, SRP68 subunit, RNA-binding domain"/>
    <property type="match status" value="1"/>
</dbReference>
<dbReference type="InterPro" id="IPR001841">
    <property type="entry name" value="Znf_RING"/>
</dbReference>
<feature type="transmembrane region" description="Helical" evidence="14">
    <location>
        <begin position="673"/>
        <end position="689"/>
    </location>
</feature>
<keyword evidence="8" id="KW-0733">Signal recognition particle</keyword>
<dbReference type="Pfam" id="PF13639">
    <property type="entry name" value="zf-RING_2"/>
    <property type="match status" value="1"/>
</dbReference>
<evidence type="ECO:0000256" key="2">
    <source>
        <dbReference type="ARBA" id="ARBA00004496"/>
    </source>
</evidence>
<dbReference type="GO" id="GO:0005829">
    <property type="term" value="C:cytosol"/>
    <property type="evidence" value="ECO:0007669"/>
    <property type="project" value="UniProtKB-ARBA"/>
</dbReference>
<evidence type="ECO:0000256" key="3">
    <source>
        <dbReference type="ARBA" id="ARBA00004604"/>
    </source>
</evidence>
<name>A0A8H7QYK2_9FUNG</name>
<dbReference type="EMBL" id="JAEPRC010000292">
    <property type="protein sequence ID" value="KAG2201164.1"/>
    <property type="molecule type" value="Genomic_DNA"/>
</dbReference>
<dbReference type="Gene3D" id="3.30.40.10">
    <property type="entry name" value="Zinc/RING finger domain, C3HC4 (zinc finger)"/>
    <property type="match status" value="1"/>
</dbReference>
<dbReference type="GO" id="GO:0005783">
    <property type="term" value="C:endoplasmic reticulum"/>
    <property type="evidence" value="ECO:0007669"/>
    <property type="project" value="UniProtKB-SubCell"/>
</dbReference>
<dbReference type="GO" id="GO:0005730">
    <property type="term" value="C:nucleolus"/>
    <property type="evidence" value="ECO:0007669"/>
    <property type="project" value="UniProtKB-SubCell"/>
</dbReference>
<keyword evidence="7" id="KW-0694">RNA-binding</keyword>
<accession>A0A8H7QYK2</accession>
<dbReference type="CDD" id="cd16475">
    <property type="entry name" value="RING-H2_RNF121-like"/>
    <property type="match status" value="1"/>
</dbReference>
<dbReference type="InterPro" id="IPR026258">
    <property type="entry name" value="SRP68"/>
</dbReference>
<evidence type="ECO:0000256" key="7">
    <source>
        <dbReference type="ARBA" id="ARBA00022884"/>
    </source>
</evidence>
<dbReference type="GO" id="GO:0006614">
    <property type="term" value="P:SRP-dependent cotranslational protein targeting to membrane"/>
    <property type="evidence" value="ECO:0007669"/>
    <property type="project" value="InterPro"/>
</dbReference>